<gene>
    <name evidence="2" type="ORF">ACGLYG10_1549</name>
</gene>
<dbReference type="EMBL" id="FQTT01000010">
    <property type="protein sequence ID" value="SHE25333.1"/>
    <property type="molecule type" value="Genomic_DNA"/>
</dbReference>
<dbReference type="Proteomes" id="UP000184291">
    <property type="component" value="Unassembled WGS sequence"/>
</dbReference>
<protein>
    <recommendedName>
        <fullName evidence="4">YbaB/EbfC DNA-binding family protein</fullName>
    </recommendedName>
</protein>
<proteinExistence type="predicted"/>
<evidence type="ECO:0000313" key="3">
    <source>
        <dbReference type="Proteomes" id="UP000184291"/>
    </source>
</evidence>
<evidence type="ECO:0000256" key="1">
    <source>
        <dbReference type="SAM" id="MobiDB-lite"/>
    </source>
</evidence>
<sequence>MANEIDDAASRAHAHIDGWVRQAQERAEASQRLAKQVESLRETEVSRDRAISVTVDAAGRLVDLKLREPAMDFTPGDLAAAIMRAVQKASARAGEKTAQMAADVWGEDSAVAQRVRQAYTGGEDEGASQSQSGSGRRPGTAPRGAGLIDPTGSLGSLRQGDDGRGFRGGW</sequence>
<dbReference type="InterPro" id="IPR004401">
    <property type="entry name" value="YbaB/EbfC"/>
</dbReference>
<accession>A0A1M4RZC2</accession>
<evidence type="ECO:0008006" key="4">
    <source>
        <dbReference type="Google" id="ProtNLM"/>
    </source>
</evidence>
<dbReference type="Gene3D" id="3.30.1310.10">
    <property type="entry name" value="Nucleoid-associated protein YbaB-like domain"/>
    <property type="match status" value="1"/>
</dbReference>
<dbReference type="SUPFAM" id="SSF82607">
    <property type="entry name" value="YbaB-like"/>
    <property type="match status" value="1"/>
</dbReference>
<name>A0A1M4RZC2_9ACTO</name>
<feature type="region of interest" description="Disordered" evidence="1">
    <location>
        <begin position="117"/>
        <end position="170"/>
    </location>
</feature>
<evidence type="ECO:0000313" key="2">
    <source>
        <dbReference type="EMBL" id="SHE25333.1"/>
    </source>
</evidence>
<keyword evidence="3" id="KW-1185">Reference proteome</keyword>
<feature type="compositionally biased region" description="Basic and acidic residues" evidence="1">
    <location>
        <begin position="159"/>
        <end position="170"/>
    </location>
</feature>
<dbReference type="Pfam" id="PF02575">
    <property type="entry name" value="YbaB_DNA_bd"/>
    <property type="match status" value="1"/>
</dbReference>
<dbReference type="OrthoDB" id="3260069at2"/>
<dbReference type="STRING" id="1892869.ACGLYG10_1549"/>
<reference evidence="3" key="1">
    <citation type="submission" date="2016-09" db="EMBL/GenBank/DDBJ databases">
        <authorList>
            <person name="Strepis N."/>
        </authorList>
    </citation>
    <scope>NUCLEOTIDE SEQUENCE [LARGE SCALE GENOMIC DNA]</scope>
</reference>
<dbReference type="InterPro" id="IPR036894">
    <property type="entry name" value="YbaB-like_sf"/>
</dbReference>
<dbReference type="GO" id="GO:0003677">
    <property type="term" value="F:DNA binding"/>
    <property type="evidence" value="ECO:0007669"/>
    <property type="project" value="InterPro"/>
</dbReference>
<dbReference type="RefSeq" id="WP_073330024.1">
    <property type="nucleotide sequence ID" value="NZ_FQTT01000010.1"/>
</dbReference>
<organism evidence="2 3">
    <name type="scientific">Actinomyces glycerinitolerans</name>
    <dbReference type="NCBI Taxonomy" id="1892869"/>
    <lineage>
        <taxon>Bacteria</taxon>
        <taxon>Bacillati</taxon>
        <taxon>Actinomycetota</taxon>
        <taxon>Actinomycetes</taxon>
        <taxon>Actinomycetales</taxon>
        <taxon>Actinomycetaceae</taxon>
        <taxon>Actinomyces</taxon>
    </lineage>
</organism>
<feature type="compositionally biased region" description="Low complexity" evidence="1">
    <location>
        <begin position="127"/>
        <end position="146"/>
    </location>
</feature>
<dbReference type="AlphaFoldDB" id="A0A1M4RZC2"/>